<evidence type="ECO:0000313" key="10">
    <source>
        <dbReference type="Proteomes" id="UP001210925"/>
    </source>
</evidence>
<comment type="caution">
    <text evidence="8">The sequence shown here is derived from an EMBL/GenBank/DDBJ whole genome shotgun (WGS) entry which is preliminary data.</text>
</comment>
<keyword evidence="10" id="KW-1185">Reference proteome</keyword>
<dbReference type="InterPro" id="IPR050505">
    <property type="entry name" value="WDR55/POC1"/>
</dbReference>
<evidence type="ECO:0000256" key="5">
    <source>
        <dbReference type="ARBA" id="ARBA00039514"/>
    </source>
</evidence>
<feature type="compositionally biased region" description="Acidic residues" evidence="7">
    <location>
        <begin position="183"/>
        <end position="192"/>
    </location>
</feature>
<evidence type="ECO:0000256" key="3">
    <source>
        <dbReference type="ARBA" id="ARBA00022737"/>
    </source>
</evidence>
<dbReference type="PROSITE" id="PS50082">
    <property type="entry name" value="WD_REPEATS_2"/>
    <property type="match status" value="1"/>
</dbReference>
<gene>
    <name evidence="8" type="ORF">HK103_000271</name>
    <name evidence="9" type="ORF">HK103_000293</name>
</gene>
<name>A0AAD5UNC1_9FUNG</name>
<proteinExistence type="inferred from homology"/>
<keyword evidence="3" id="KW-0677">Repeat</keyword>
<sequence>MQIWDIRTRKLSLKFKENQDYISDMYYVGEKNTLLATSGGGCLSVFDVRKDKPIAVSANQDDELLSVVVVKNNKKAVIGTQSGTILLFSWNDWGDCHPMSVSSLCKSNETTVYTGSSDGIIRAVGILPNQLLGTVGDNGDMPIEALKLSSDGKWLASCSHDETVKLWEADITALDNEVFGDELEKDSDDSDYDMPAKKKHKKTKKAIGNERGKASAKAFFEDLD</sequence>
<dbReference type="EMBL" id="JADGKB010000010">
    <property type="protein sequence ID" value="KAJ3260661.1"/>
    <property type="molecule type" value="Genomic_DNA"/>
</dbReference>
<dbReference type="InterPro" id="IPR001680">
    <property type="entry name" value="WD40_rpt"/>
</dbReference>
<dbReference type="AlphaFoldDB" id="A0AAD5UNC1"/>
<dbReference type="InterPro" id="IPR015943">
    <property type="entry name" value="WD40/YVTN_repeat-like_dom_sf"/>
</dbReference>
<dbReference type="Proteomes" id="UP001210925">
    <property type="component" value="Unassembled WGS sequence"/>
</dbReference>
<keyword evidence="2 6" id="KW-0853">WD repeat</keyword>
<evidence type="ECO:0000256" key="2">
    <source>
        <dbReference type="ARBA" id="ARBA00022574"/>
    </source>
</evidence>
<evidence type="ECO:0000313" key="9">
    <source>
        <dbReference type="EMBL" id="KAJ3260683.1"/>
    </source>
</evidence>
<dbReference type="EMBL" id="JADGKB010000010">
    <property type="protein sequence ID" value="KAJ3260683.1"/>
    <property type="molecule type" value="Genomic_DNA"/>
</dbReference>
<evidence type="ECO:0000256" key="1">
    <source>
        <dbReference type="ARBA" id="ARBA00007625"/>
    </source>
</evidence>
<evidence type="ECO:0000256" key="7">
    <source>
        <dbReference type="SAM" id="MobiDB-lite"/>
    </source>
</evidence>
<evidence type="ECO:0000313" key="8">
    <source>
        <dbReference type="EMBL" id="KAJ3260661.1"/>
    </source>
</evidence>
<dbReference type="Gene3D" id="2.130.10.10">
    <property type="entry name" value="YVTN repeat-like/Quinoprotein amine dehydrogenase"/>
    <property type="match status" value="1"/>
</dbReference>
<protein>
    <recommendedName>
        <fullName evidence="4">WD repeat-containing protein JIP5</fullName>
    </recommendedName>
    <alternativeName>
        <fullName evidence="5">WD repeat-containing protein jip5</fullName>
    </alternativeName>
</protein>
<dbReference type="SUPFAM" id="SSF50978">
    <property type="entry name" value="WD40 repeat-like"/>
    <property type="match status" value="1"/>
</dbReference>
<dbReference type="PANTHER" id="PTHR44019:SF20">
    <property type="entry name" value="WD REPEAT-CONTAINING PROTEIN 55"/>
    <property type="match status" value="1"/>
</dbReference>
<accession>A0AAD5UNC1</accession>
<dbReference type="PANTHER" id="PTHR44019">
    <property type="entry name" value="WD REPEAT-CONTAINING PROTEIN 55"/>
    <property type="match status" value="1"/>
</dbReference>
<organism evidence="8 10">
    <name type="scientific">Boothiomyces macroporosus</name>
    <dbReference type="NCBI Taxonomy" id="261099"/>
    <lineage>
        <taxon>Eukaryota</taxon>
        <taxon>Fungi</taxon>
        <taxon>Fungi incertae sedis</taxon>
        <taxon>Chytridiomycota</taxon>
        <taxon>Chytridiomycota incertae sedis</taxon>
        <taxon>Chytridiomycetes</taxon>
        <taxon>Rhizophydiales</taxon>
        <taxon>Terramycetaceae</taxon>
        <taxon>Boothiomyces</taxon>
    </lineage>
</organism>
<evidence type="ECO:0000256" key="6">
    <source>
        <dbReference type="PROSITE-ProRule" id="PRU00221"/>
    </source>
</evidence>
<feature type="region of interest" description="Disordered" evidence="7">
    <location>
        <begin position="183"/>
        <end position="224"/>
    </location>
</feature>
<dbReference type="Pfam" id="PF00400">
    <property type="entry name" value="WD40"/>
    <property type="match status" value="1"/>
</dbReference>
<evidence type="ECO:0000256" key="4">
    <source>
        <dbReference type="ARBA" id="ARBA00039238"/>
    </source>
</evidence>
<comment type="similarity">
    <text evidence="1">Belongs to the WD repeat WDR55 family.</text>
</comment>
<dbReference type="SMART" id="SM00320">
    <property type="entry name" value="WD40"/>
    <property type="match status" value="3"/>
</dbReference>
<feature type="repeat" description="WD" evidence="6">
    <location>
        <begin position="143"/>
        <end position="168"/>
    </location>
</feature>
<reference evidence="8" key="1">
    <citation type="submission" date="2020-05" db="EMBL/GenBank/DDBJ databases">
        <title>Phylogenomic resolution of chytrid fungi.</title>
        <authorList>
            <person name="Stajich J.E."/>
            <person name="Amses K."/>
            <person name="Simmons R."/>
            <person name="Seto K."/>
            <person name="Myers J."/>
            <person name="Bonds A."/>
            <person name="Quandt C.A."/>
            <person name="Barry K."/>
            <person name="Liu P."/>
            <person name="Grigoriev I."/>
            <person name="Longcore J.E."/>
            <person name="James T.Y."/>
        </authorList>
    </citation>
    <scope>NUCLEOTIDE SEQUENCE</scope>
    <source>
        <strain evidence="8">PLAUS21</strain>
    </source>
</reference>
<dbReference type="InterPro" id="IPR036322">
    <property type="entry name" value="WD40_repeat_dom_sf"/>
</dbReference>